<organism evidence="2 3">
    <name type="scientific">Acinetobacter pragensis</name>
    <dbReference type="NCBI Taxonomy" id="1806892"/>
    <lineage>
        <taxon>Bacteria</taxon>
        <taxon>Pseudomonadati</taxon>
        <taxon>Pseudomonadota</taxon>
        <taxon>Gammaproteobacteria</taxon>
        <taxon>Moraxellales</taxon>
        <taxon>Moraxellaceae</taxon>
        <taxon>Acinetobacter</taxon>
    </lineage>
</organism>
<dbReference type="OrthoDB" id="2087905at2"/>
<evidence type="ECO:0000259" key="1">
    <source>
        <dbReference type="Pfam" id="PF04471"/>
    </source>
</evidence>
<feature type="domain" description="Restriction endonuclease type IV Mrr" evidence="1">
    <location>
        <begin position="190"/>
        <end position="304"/>
    </location>
</feature>
<dbReference type="GO" id="GO:0004519">
    <property type="term" value="F:endonuclease activity"/>
    <property type="evidence" value="ECO:0007669"/>
    <property type="project" value="InterPro"/>
</dbReference>
<dbReference type="Gene3D" id="3.40.1350.10">
    <property type="match status" value="1"/>
</dbReference>
<gene>
    <name evidence="2" type="ORF">AZH43_03695</name>
</gene>
<dbReference type="EMBL" id="LUAW01000056">
    <property type="protein sequence ID" value="KYQ70582.1"/>
    <property type="molecule type" value="Genomic_DNA"/>
</dbReference>
<dbReference type="Proteomes" id="UP000076276">
    <property type="component" value="Unassembled WGS sequence"/>
</dbReference>
<dbReference type="RefSeq" id="WP_067672057.1">
    <property type="nucleotide sequence ID" value="NZ_CBCSIK010000009.1"/>
</dbReference>
<comment type="caution">
    <text evidence="2">The sequence shown here is derived from an EMBL/GenBank/DDBJ whole genome shotgun (WGS) entry which is preliminary data.</text>
</comment>
<dbReference type="Pfam" id="PF04471">
    <property type="entry name" value="Mrr_cat"/>
    <property type="match status" value="1"/>
</dbReference>
<name>A0A151XXN6_9GAMM</name>
<dbReference type="InterPro" id="IPR007560">
    <property type="entry name" value="Restrct_endonuc_IV_Mrr"/>
</dbReference>
<dbReference type="AlphaFoldDB" id="A0A151XXN6"/>
<sequence>MKKYLMVRSPEALITESKIGYGWKHINFSEHENTKSLIKEIIDKNGSIGRMKNQVINFFSLKEEDIVLVPVRKSVIIAKVLGGKFYECDFRSGHGANQIMVEYFKKDGKVIKIPRSRLKQNLESRLKLRTTIADLSKFAPEIDELLKNINIYGDFNITDVFQEKIENSIIAFKNELLKSLRKGNTRLKAGGRGLEELVQELLEIQGYSQVDILAKQNGIGKSDVDIQAVSENNPFLKDLLVQVKHHDGITGKKAIDQLITYEKEEAIDAYKWVITTGNISDDTKNYAEKHQISIMEGDEFVDWIYTNLDKLKISTKESLGIIEVPKLSWL</sequence>
<reference evidence="2 3" key="1">
    <citation type="submission" date="2016-03" db="EMBL/GenBank/DDBJ databases">
        <title>Acinetobacter genomospecies 28 strain ANC 4149.</title>
        <authorList>
            <person name="Radolfova-Krizova L."/>
            <person name="Nemec A."/>
        </authorList>
    </citation>
    <scope>NUCLEOTIDE SEQUENCE [LARGE SCALE GENOMIC DNA]</scope>
    <source>
        <strain evidence="2 3">ANC 4149</strain>
    </source>
</reference>
<dbReference type="GO" id="GO:0009307">
    <property type="term" value="P:DNA restriction-modification system"/>
    <property type="evidence" value="ECO:0007669"/>
    <property type="project" value="InterPro"/>
</dbReference>
<dbReference type="STRING" id="1806892.AZH43_03695"/>
<dbReference type="GO" id="GO:0003677">
    <property type="term" value="F:DNA binding"/>
    <property type="evidence" value="ECO:0007669"/>
    <property type="project" value="InterPro"/>
</dbReference>
<dbReference type="InterPro" id="IPR011335">
    <property type="entry name" value="Restrct_endonuc-II-like"/>
</dbReference>
<accession>A0A151XXN6</accession>
<protein>
    <recommendedName>
        <fullName evidence="1">Restriction endonuclease type IV Mrr domain-containing protein</fullName>
    </recommendedName>
</protein>
<proteinExistence type="predicted"/>
<dbReference type="InterPro" id="IPR011856">
    <property type="entry name" value="tRNA_endonuc-like_dom_sf"/>
</dbReference>
<keyword evidence="3" id="KW-1185">Reference proteome</keyword>
<dbReference type="SUPFAM" id="SSF52980">
    <property type="entry name" value="Restriction endonuclease-like"/>
    <property type="match status" value="1"/>
</dbReference>
<evidence type="ECO:0000313" key="2">
    <source>
        <dbReference type="EMBL" id="KYQ70582.1"/>
    </source>
</evidence>
<evidence type="ECO:0000313" key="3">
    <source>
        <dbReference type="Proteomes" id="UP000076276"/>
    </source>
</evidence>